<organism evidence="4 5">
    <name type="scientific">Astrephomene gubernaculifera</name>
    <dbReference type="NCBI Taxonomy" id="47775"/>
    <lineage>
        <taxon>Eukaryota</taxon>
        <taxon>Viridiplantae</taxon>
        <taxon>Chlorophyta</taxon>
        <taxon>core chlorophytes</taxon>
        <taxon>Chlorophyceae</taxon>
        <taxon>CS clade</taxon>
        <taxon>Chlamydomonadales</taxon>
        <taxon>Astrephomenaceae</taxon>
        <taxon>Astrephomene</taxon>
    </lineage>
</organism>
<feature type="compositionally biased region" description="Low complexity" evidence="2">
    <location>
        <begin position="317"/>
        <end position="337"/>
    </location>
</feature>
<protein>
    <recommendedName>
        <fullName evidence="3">DEAD-box helicase OB fold domain-containing protein</fullName>
    </recommendedName>
</protein>
<keyword evidence="5" id="KW-1185">Reference proteome</keyword>
<dbReference type="Proteomes" id="UP001054857">
    <property type="component" value="Unassembled WGS sequence"/>
</dbReference>
<keyword evidence="1" id="KW-0067">ATP-binding</keyword>
<dbReference type="InterPro" id="IPR011709">
    <property type="entry name" value="DEAD-box_helicase_OB_fold"/>
</dbReference>
<name>A0AAD3HUE7_9CHLO</name>
<feature type="region of interest" description="Disordered" evidence="2">
    <location>
        <begin position="296"/>
        <end position="337"/>
    </location>
</feature>
<feature type="compositionally biased region" description="Gly residues" evidence="2">
    <location>
        <begin position="84"/>
        <end position="93"/>
    </location>
</feature>
<feature type="compositionally biased region" description="Low complexity" evidence="2">
    <location>
        <begin position="457"/>
        <end position="482"/>
    </location>
</feature>
<evidence type="ECO:0000256" key="1">
    <source>
        <dbReference type="ARBA" id="ARBA00022806"/>
    </source>
</evidence>
<sequence length="482" mass="51876">MAKLRCQFAELLADAGILRAGGATALSAGQGARSRHRRHHRHRGGSAGALRGAELHAAKRRLRAMQADMERQRGRKVLKVARGAAGGGGGEAAGGEKEAASESASSSSGEEELERLHDLDLRVHVDVGSMAAESSQPLSPSDVGLLRHLLAACLYPRLAVGEPDNCQRREQDCRFHTAQVSDLVVHPGSSLYGSSNSLPRGQVLLYQELIETRRQYLSCLTPLWALPALLLAARRIDCDPRVGRWLVDGWLLLRLHDGSGPQVLQQVMHLRASSSHLVATRLRAARLSALAAVQTVEENEEEDGEPPRSGADVAEIGSAGSVQPGSVPGSGSSGSEVSAAFQKGYSALAAALPEELRPLLDGVVRQQATWRQQAAAARQRRQEREDDDVDGNEEEEGKDGEGAGGAAAAMARDAELEDELARKLSLDMWPCRYSLERLPPGNKVTAQYDIPELTANQPQMQAPQPSQQQQEQVAQQQQPQQP</sequence>
<keyword evidence="1" id="KW-0547">Nucleotide-binding</keyword>
<gene>
    <name evidence="4" type="ORF">Agub_g15722</name>
</gene>
<keyword evidence="1" id="KW-0378">Hydrolase</keyword>
<dbReference type="EMBL" id="BMAR01000083">
    <property type="protein sequence ID" value="GFR53030.1"/>
    <property type="molecule type" value="Genomic_DNA"/>
</dbReference>
<evidence type="ECO:0000256" key="2">
    <source>
        <dbReference type="SAM" id="MobiDB-lite"/>
    </source>
</evidence>
<accession>A0AAD3HUE7</accession>
<keyword evidence="1" id="KW-0347">Helicase</keyword>
<dbReference type="GO" id="GO:0004386">
    <property type="term" value="F:helicase activity"/>
    <property type="evidence" value="ECO:0007669"/>
    <property type="project" value="UniProtKB-KW"/>
</dbReference>
<evidence type="ECO:0000259" key="3">
    <source>
        <dbReference type="Pfam" id="PF07717"/>
    </source>
</evidence>
<feature type="region of interest" description="Disordered" evidence="2">
    <location>
        <begin position="434"/>
        <end position="482"/>
    </location>
</feature>
<feature type="non-terminal residue" evidence="4">
    <location>
        <position position="482"/>
    </location>
</feature>
<reference evidence="4 5" key="1">
    <citation type="journal article" date="2021" name="Sci. Rep.">
        <title>Genome sequencing of the multicellular alga Astrephomene provides insights into convergent evolution of germ-soma differentiation.</title>
        <authorList>
            <person name="Yamashita S."/>
            <person name="Yamamoto K."/>
            <person name="Matsuzaki R."/>
            <person name="Suzuki S."/>
            <person name="Yamaguchi H."/>
            <person name="Hirooka S."/>
            <person name="Minakuchi Y."/>
            <person name="Miyagishima S."/>
            <person name="Kawachi M."/>
            <person name="Toyoda A."/>
            <person name="Nozaki H."/>
        </authorList>
    </citation>
    <scope>NUCLEOTIDE SEQUENCE [LARGE SCALE GENOMIC DNA]</scope>
    <source>
        <strain evidence="4 5">NIES-4017</strain>
    </source>
</reference>
<feature type="domain" description="DEAD-box helicase OB fold" evidence="3">
    <location>
        <begin position="146"/>
        <end position="232"/>
    </location>
</feature>
<feature type="compositionally biased region" description="Basic residues" evidence="2">
    <location>
        <begin position="33"/>
        <end position="44"/>
    </location>
</feature>
<feature type="region of interest" description="Disordered" evidence="2">
    <location>
        <begin position="374"/>
        <end position="418"/>
    </location>
</feature>
<feature type="region of interest" description="Disordered" evidence="2">
    <location>
        <begin position="83"/>
        <end position="114"/>
    </location>
</feature>
<feature type="compositionally biased region" description="Acidic residues" evidence="2">
    <location>
        <begin position="385"/>
        <end position="398"/>
    </location>
</feature>
<feature type="region of interest" description="Disordered" evidence="2">
    <location>
        <begin position="28"/>
        <end position="53"/>
    </location>
</feature>
<evidence type="ECO:0000313" key="5">
    <source>
        <dbReference type="Proteomes" id="UP001054857"/>
    </source>
</evidence>
<proteinExistence type="predicted"/>
<comment type="caution">
    <text evidence="4">The sequence shown here is derived from an EMBL/GenBank/DDBJ whole genome shotgun (WGS) entry which is preliminary data.</text>
</comment>
<dbReference type="AlphaFoldDB" id="A0AAD3HUE7"/>
<evidence type="ECO:0000313" key="4">
    <source>
        <dbReference type="EMBL" id="GFR53030.1"/>
    </source>
</evidence>
<dbReference type="Pfam" id="PF07717">
    <property type="entry name" value="OB_NTP_bind"/>
    <property type="match status" value="1"/>
</dbReference>